<name>A0A183PZA8_9TREM</name>
<protein>
    <submittedName>
        <fullName evidence="1">Uncharacterized protein</fullName>
    </submittedName>
</protein>
<feature type="non-terminal residue" evidence="1">
    <location>
        <position position="1"/>
    </location>
</feature>
<evidence type="ECO:0000313" key="1">
    <source>
        <dbReference type="EMBL" id="VDP80505.1"/>
    </source>
</evidence>
<sequence length="141" mass="15975">LIIWDATIADTDEAQEPILNLQNPDWSSTRIIPYSIESKQPVSDLSPNSKVQNEESDINQQGNKIYYIKPEDISSLRRLAHSKYQAGSSLHLAESTVNAVQSALNRRATHVSQYIHSYFSISFEVYPIVVSFIEIKFDSCL</sequence>
<evidence type="ECO:0000313" key="2">
    <source>
        <dbReference type="Proteomes" id="UP000269396"/>
    </source>
</evidence>
<keyword evidence="2" id="KW-1185">Reference proteome</keyword>
<proteinExistence type="predicted"/>
<accession>A0A183PZA8</accession>
<dbReference type="EMBL" id="UZAL01042813">
    <property type="protein sequence ID" value="VDP80505.1"/>
    <property type="molecule type" value="Genomic_DNA"/>
</dbReference>
<gene>
    <name evidence="1" type="ORF">SMTD_LOCUS19694</name>
</gene>
<dbReference type="STRING" id="31246.A0A183PZA8"/>
<reference evidence="1 2" key="1">
    <citation type="submission" date="2018-11" db="EMBL/GenBank/DDBJ databases">
        <authorList>
            <consortium name="Pathogen Informatics"/>
        </authorList>
    </citation>
    <scope>NUCLEOTIDE SEQUENCE [LARGE SCALE GENOMIC DNA]</scope>
    <source>
        <strain>Denwood</strain>
        <strain evidence="2">Zambia</strain>
    </source>
</reference>
<dbReference type="Proteomes" id="UP000269396">
    <property type="component" value="Unassembled WGS sequence"/>
</dbReference>
<organism evidence="1 2">
    <name type="scientific">Schistosoma mattheei</name>
    <dbReference type="NCBI Taxonomy" id="31246"/>
    <lineage>
        <taxon>Eukaryota</taxon>
        <taxon>Metazoa</taxon>
        <taxon>Spiralia</taxon>
        <taxon>Lophotrochozoa</taxon>
        <taxon>Platyhelminthes</taxon>
        <taxon>Trematoda</taxon>
        <taxon>Digenea</taxon>
        <taxon>Strigeidida</taxon>
        <taxon>Schistosomatoidea</taxon>
        <taxon>Schistosomatidae</taxon>
        <taxon>Schistosoma</taxon>
    </lineage>
</organism>
<dbReference type="AlphaFoldDB" id="A0A183PZA8"/>